<keyword evidence="3" id="KW-0804">Transcription</keyword>
<dbReference type="PANTHER" id="PTHR43280:SF32">
    <property type="entry name" value="TRANSCRIPTIONAL REGULATORY PROTEIN"/>
    <property type="match status" value="1"/>
</dbReference>
<dbReference type="Pfam" id="PF12833">
    <property type="entry name" value="HTH_18"/>
    <property type="match status" value="1"/>
</dbReference>
<gene>
    <name evidence="5" type="ORF">OL497_05220</name>
</gene>
<dbReference type="InterPro" id="IPR009057">
    <property type="entry name" value="Homeodomain-like_sf"/>
</dbReference>
<keyword evidence="2" id="KW-0238">DNA-binding</keyword>
<evidence type="ECO:0000313" key="5">
    <source>
        <dbReference type="EMBL" id="MCW3483282.1"/>
    </source>
</evidence>
<dbReference type="RefSeq" id="WP_264728459.1">
    <property type="nucleotide sequence ID" value="NZ_JAPDNR010000001.1"/>
</dbReference>
<dbReference type="PRINTS" id="PR00032">
    <property type="entry name" value="HTHARAC"/>
</dbReference>
<dbReference type="EMBL" id="JAPDNS010000001">
    <property type="protein sequence ID" value="MCW3483282.1"/>
    <property type="molecule type" value="Genomic_DNA"/>
</dbReference>
<protein>
    <submittedName>
        <fullName evidence="5">AraC family transcriptional regulator</fullName>
    </submittedName>
</protein>
<organism evidence="5 6">
    <name type="scientific">Chitinophaga nivalis</name>
    <dbReference type="NCBI Taxonomy" id="2991709"/>
    <lineage>
        <taxon>Bacteria</taxon>
        <taxon>Pseudomonadati</taxon>
        <taxon>Bacteroidota</taxon>
        <taxon>Chitinophagia</taxon>
        <taxon>Chitinophagales</taxon>
        <taxon>Chitinophagaceae</taxon>
        <taxon>Chitinophaga</taxon>
    </lineage>
</organism>
<dbReference type="Proteomes" id="UP001207742">
    <property type="component" value="Unassembled WGS sequence"/>
</dbReference>
<accession>A0ABT3IH59</accession>
<dbReference type="InterPro" id="IPR037923">
    <property type="entry name" value="HTH-like"/>
</dbReference>
<reference evidence="5 6" key="1">
    <citation type="submission" date="2022-10" db="EMBL/GenBank/DDBJ databases">
        <title>Chitinophaga nivalis PC15 sp. nov., isolated from Pyeongchang county, South Korea.</title>
        <authorList>
            <person name="Trinh H.N."/>
        </authorList>
    </citation>
    <scope>NUCLEOTIDE SEQUENCE [LARGE SCALE GENOMIC DNA]</scope>
    <source>
        <strain evidence="5 6">PC14</strain>
    </source>
</reference>
<comment type="caution">
    <text evidence="5">The sequence shown here is derived from an EMBL/GenBank/DDBJ whole genome shotgun (WGS) entry which is preliminary data.</text>
</comment>
<dbReference type="Gene3D" id="1.10.10.60">
    <property type="entry name" value="Homeodomain-like"/>
    <property type="match status" value="1"/>
</dbReference>
<sequence length="282" mass="32158">MENIPIRYINTAPQQSGFAESFQIRDLRDMLAGKDMIQDLHRHDFFYVLALQQGAGNHAIDFTAYDVKDHVIFFIRPGQVHALTLKAGSTGYMMAFKADGNDQAFHQLLRKVGHTNYYPGDAARFDKLHAMLAAIFQEQADQEEGYQPAIKAYLDIFFIALARQQQHNALHPVHTYAESQLEAFNALLDTHIATHKQVAAYAALLHLSAYQLNAITKATRGKTCSALINEHIILEAKRYLLATPDQVNQIAWHLGYEDVSYFIRFFKKHTGHTPEAFRHNFR</sequence>
<dbReference type="PANTHER" id="PTHR43280">
    <property type="entry name" value="ARAC-FAMILY TRANSCRIPTIONAL REGULATOR"/>
    <property type="match status" value="1"/>
</dbReference>
<evidence type="ECO:0000256" key="3">
    <source>
        <dbReference type="ARBA" id="ARBA00023163"/>
    </source>
</evidence>
<dbReference type="Pfam" id="PF02311">
    <property type="entry name" value="AraC_binding"/>
    <property type="match status" value="1"/>
</dbReference>
<dbReference type="InterPro" id="IPR018060">
    <property type="entry name" value="HTH_AraC"/>
</dbReference>
<keyword evidence="6" id="KW-1185">Reference proteome</keyword>
<dbReference type="SMART" id="SM00342">
    <property type="entry name" value="HTH_ARAC"/>
    <property type="match status" value="1"/>
</dbReference>
<evidence type="ECO:0000313" key="6">
    <source>
        <dbReference type="Proteomes" id="UP001207742"/>
    </source>
</evidence>
<dbReference type="PROSITE" id="PS01124">
    <property type="entry name" value="HTH_ARAC_FAMILY_2"/>
    <property type="match status" value="1"/>
</dbReference>
<keyword evidence="1" id="KW-0805">Transcription regulation</keyword>
<dbReference type="InterPro" id="IPR020449">
    <property type="entry name" value="Tscrpt_reg_AraC-type_HTH"/>
</dbReference>
<dbReference type="SUPFAM" id="SSF51215">
    <property type="entry name" value="Regulatory protein AraC"/>
    <property type="match status" value="1"/>
</dbReference>
<dbReference type="InterPro" id="IPR003313">
    <property type="entry name" value="AraC-bd"/>
</dbReference>
<feature type="domain" description="HTH araC/xylS-type" evidence="4">
    <location>
        <begin position="182"/>
        <end position="280"/>
    </location>
</feature>
<evidence type="ECO:0000256" key="2">
    <source>
        <dbReference type="ARBA" id="ARBA00023125"/>
    </source>
</evidence>
<evidence type="ECO:0000256" key="1">
    <source>
        <dbReference type="ARBA" id="ARBA00023015"/>
    </source>
</evidence>
<proteinExistence type="predicted"/>
<name>A0ABT3IH59_9BACT</name>
<dbReference type="SUPFAM" id="SSF46689">
    <property type="entry name" value="Homeodomain-like"/>
    <property type="match status" value="1"/>
</dbReference>
<evidence type="ECO:0000259" key="4">
    <source>
        <dbReference type="PROSITE" id="PS01124"/>
    </source>
</evidence>